<feature type="transmembrane region" description="Helical" evidence="7">
    <location>
        <begin position="169"/>
        <end position="188"/>
    </location>
</feature>
<feature type="region of interest" description="Disordered" evidence="6">
    <location>
        <begin position="39"/>
        <end position="65"/>
    </location>
</feature>
<feature type="transmembrane region" description="Helical" evidence="7">
    <location>
        <begin position="208"/>
        <end position="226"/>
    </location>
</feature>
<gene>
    <name evidence="8" type="primary">ddl_11</name>
    <name evidence="8" type="ORF">g.93214</name>
</gene>
<evidence type="ECO:0000256" key="4">
    <source>
        <dbReference type="ARBA" id="ARBA00022989"/>
    </source>
</evidence>
<dbReference type="Pfam" id="PF05078">
    <property type="entry name" value="DUF679"/>
    <property type="match status" value="1"/>
</dbReference>
<dbReference type="GO" id="GO:0016020">
    <property type="term" value="C:membrane"/>
    <property type="evidence" value="ECO:0007669"/>
    <property type="project" value="UniProtKB-SubCell"/>
</dbReference>
<dbReference type="GO" id="GO:0005737">
    <property type="term" value="C:cytoplasm"/>
    <property type="evidence" value="ECO:0007669"/>
    <property type="project" value="UniProtKB-ARBA"/>
</dbReference>
<evidence type="ECO:0000256" key="5">
    <source>
        <dbReference type="ARBA" id="ARBA00023136"/>
    </source>
</evidence>
<evidence type="ECO:0000256" key="3">
    <source>
        <dbReference type="ARBA" id="ARBA00022692"/>
    </source>
</evidence>
<dbReference type="GO" id="GO:0016874">
    <property type="term" value="F:ligase activity"/>
    <property type="evidence" value="ECO:0007669"/>
    <property type="project" value="UniProtKB-KW"/>
</dbReference>
<dbReference type="InterPro" id="IPR007770">
    <property type="entry name" value="DMP"/>
</dbReference>
<accession>A0A1D1YEE1</accession>
<keyword evidence="3 7" id="KW-0812">Transmembrane</keyword>
<comment type="similarity">
    <text evidence="2">Belongs to the plant DMP1 protein family.</text>
</comment>
<feature type="compositionally biased region" description="Low complexity" evidence="6">
    <location>
        <begin position="56"/>
        <end position="65"/>
    </location>
</feature>
<dbReference type="GO" id="GO:0010256">
    <property type="term" value="P:endomembrane system organization"/>
    <property type="evidence" value="ECO:0007669"/>
    <property type="project" value="TreeGrafter"/>
</dbReference>
<feature type="compositionally biased region" description="Polar residues" evidence="6">
    <location>
        <begin position="39"/>
        <end position="48"/>
    </location>
</feature>
<keyword evidence="8" id="KW-0436">Ligase</keyword>
<evidence type="ECO:0000256" key="6">
    <source>
        <dbReference type="SAM" id="MobiDB-lite"/>
    </source>
</evidence>
<dbReference type="PANTHER" id="PTHR31621:SF66">
    <property type="entry name" value="PROTEIN DMP2"/>
    <property type="match status" value="1"/>
</dbReference>
<evidence type="ECO:0000256" key="7">
    <source>
        <dbReference type="SAM" id="Phobius"/>
    </source>
</evidence>
<proteinExistence type="inferred from homology"/>
<organism evidence="8">
    <name type="scientific">Anthurium amnicola</name>
    <dbReference type="NCBI Taxonomy" id="1678845"/>
    <lineage>
        <taxon>Eukaryota</taxon>
        <taxon>Viridiplantae</taxon>
        <taxon>Streptophyta</taxon>
        <taxon>Embryophyta</taxon>
        <taxon>Tracheophyta</taxon>
        <taxon>Spermatophyta</taxon>
        <taxon>Magnoliopsida</taxon>
        <taxon>Liliopsida</taxon>
        <taxon>Araceae</taxon>
        <taxon>Pothoideae</taxon>
        <taxon>Potheae</taxon>
        <taxon>Anthurium</taxon>
    </lineage>
</organism>
<sequence>MTRLEKNLINFSNLHCCSLFSLPFSSFLLHHSNRGETQQNAHSLSHTQRMAADSGTTSSSSTSTTQAVGNKTLQGVGNLIKLLPSGTVFLFQFLNPVLTNTGDCNVLNKVLSGVLLFVCGFSCCFSCFTDSYTGADGKVYYGIVTAAGLWPFWDPNAASMDFSKYKLRLGDFVHAALSLVVFAVIGLLDSNTVSCYYSSFESNQKVLLMVLPPAIGAVASSVFVLFPNTRHGIGYPTSTDASTASSSSSST</sequence>
<name>A0A1D1YEE1_9ARAE</name>
<dbReference type="AlphaFoldDB" id="A0A1D1YEE1"/>
<keyword evidence="4 7" id="KW-1133">Transmembrane helix</keyword>
<comment type="subcellular location">
    <subcellularLocation>
        <location evidence="1">Membrane</location>
        <topology evidence="1">Multi-pass membrane protein</topology>
    </subcellularLocation>
</comment>
<evidence type="ECO:0000256" key="1">
    <source>
        <dbReference type="ARBA" id="ARBA00004141"/>
    </source>
</evidence>
<keyword evidence="5 7" id="KW-0472">Membrane</keyword>
<reference evidence="8" key="1">
    <citation type="submission" date="2015-07" db="EMBL/GenBank/DDBJ databases">
        <title>Transcriptome Assembly of Anthurium amnicola.</title>
        <authorList>
            <person name="Suzuki J."/>
        </authorList>
    </citation>
    <scope>NUCLEOTIDE SEQUENCE</scope>
</reference>
<dbReference type="PANTHER" id="PTHR31621">
    <property type="entry name" value="PROTEIN DMP3"/>
    <property type="match status" value="1"/>
</dbReference>
<protein>
    <submittedName>
        <fullName evidence="8">D-alanine--D-alanine ligase</fullName>
    </submittedName>
</protein>
<evidence type="ECO:0000256" key="2">
    <source>
        <dbReference type="ARBA" id="ARBA00008707"/>
    </source>
</evidence>
<evidence type="ECO:0000313" key="8">
    <source>
        <dbReference type="EMBL" id="JAT53018.1"/>
    </source>
</evidence>
<dbReference type="EMBL" id="GDJX01014918">
    <property type="protein sequence ID" value="JAT53018.1"/>
    <property type="molecule type" value="Transcribed_RNA"/>
</dbReference>